<dbReference type="Proteomes" id="UP001347796">
    <property type="component" value="Unassembled WGS sequence"/>
</dbReference>
<evidence type="ECO:0000256" key="1">
    <source>
        <dbReference type="SAM" id="MobiDB-lite"/>
    </source>
</evidence>
<sequence length="151" mass="17584">MNTASHYCVRMPSDDDTFYMDNGRGDCVATCTKTVPLNWAKKQKQNKRRDYYEQQKKRSAEMERDDMKREDMKHEHMEQVLLSTEEIVSPKTSRPGRTVSGCELGITCTVAITNTVFHQQWKLAKAQEEQTKTSVATMMMLKTFNDTYLIR</sequence>
<evidence type="ECO:0000313" key="3">
    <source>
        <dbReference type="Proteomes" id="UP001347796"/>
    </source>
</evidence>
<keyword evidence="3" id="KW-1185">Reference proteome</keyword>
<comment type="caution">
    <text evidence="2">The sequence shown here is derived from an EMBL/GenBank/DDBJ whole genome shotgun (WGS) entry which is preliminary data.</text>
</comment>
<accession>A0AAN8FYV1</accession>
<gene>
    <name evidence="2" type="ORF">SNE40_021133</name>
</gene>
<dbReference type="EMBL" id="JAZGQO010000018">
    <property type="protein sequence ID" value="KAK6167022.1"/>
    <property type="molecule type" value="Genomic_DNA"/>
</dbReference>
<feature type="compositionally biased region" description="Basic and acidic residues" evidence="1">
    <location>
        <begin position="48"/>
        <end position="76"/>
    </location>
</feature>
<protein>
    <submittedName>
        <fullName evidence="2">Uncharacterized protein</fullName>
    </submittedName>
</protein>
<proteinExistence type="predicted"/>
<name>A0AAN8FYV1_PATCE</name>
<feature type="region of interest" description="Disordered" evidence="1">
    <location>
        <begin position="42"/>
        <end position="76"/>
    </location>
</feature>
<dbReference type="AlphaFoldDB" id="A0AAN8FYV1"/>
<reference evidence="2 3" key="1">
    <citation type="submission" date="2024-01" db="EMBL/GenBank/DDBJ databases">
        <title>The genome of the rayed Mediterranean limpet Patella caerulea (Linnaeus, 1758).</title>
        <authorList>
            <person name="Anh-Thu Weber A."/>
            <person name="Halstead-Nussloch G."/>
        </authorList>
    </citation>
    <scope>NUCLEOTIDE SEQUENCE [LARGE SCALE GENOMIC DNA]</scope>
    <source>
        <strain evidence="2">AATW-2023a</strain>
        <tissue evidence="2">Whole specimen</tissue>
    </source>
</reference>
<organism evidence="2 3">
    <name type="scientific">Patella caerulea</name>
    <name type="common">Rayed Mediterranean limpet</name>
    <dbReference type="NCBI Taxonomy" id="87958"/>
    <lineage>
        <taxon>Eukaryota</taxon>
        <taxon>Metazoa</taxon>
        <taxon>Spiralia</taxon>
        <taxon>Lophotrochozoa</taxon>
        <taxon>Mollusca</taxon>
        <taxon>Gastropoda</taxon>
        <taxon>Patellogastropoda</taxon>
        <taxon>Patelloidea</taxon>
        <taxon>Patellidae</taxon>
        <taxon>Patella</taxon>
    </lineage>
</organism>
<evidence type="ECO:0000313" key="2">
    <source>
        <dbReference type="EMBL" id="KAK6167022.1"/>
    </source>
</evidence>